<name>A0A831TE70_9BACT</name>
<keyword evidence="1" id="KW-0812">Transmembrane</keyword>
<evidence type="ECO:0000313" key="2">
    <source>
        <dbReference type="EMBL" id="HEG89856.1"/>
    </source>
</evidence>
<protein>
    <recommendedName>
        <fullName evidence="3">ABC transporter permease</fullName>
    </recommendedName>
</protein>
<dbReference type="PANTHER" id="PTHR37305">
    <property type="entry name" value="INTEGRAL MEMBRANE PROTEIN-RELATED"/>
    <property type="match status" value="1"/>
</dbReference>
<proteinExistence type="predicted"/>
<feature type="transmembrane region" description="Helical" evidence="1">
    <location>
        <begin position="124"/>
        <end position="153"/>
    </location>
</feature>
<dbReference type="GO" id="GO:0005886">
    <property type="term" value="C:plasma membrane"/>
    <property type="evidence" value="ECO:0007669"/>
    <property type="project" value="UniProtKB-SubCell"/>
</dbReference>
<sequence>MAAGVRQKGCPMRTLIRMELLKLRKRRMTWIMLGMLVGLRLAGTAFSVFWSSQAGVEPEIRERILASATLPNTIPDALNFIAGLGAFLLAILTAASMGSEYSWGTLRAIIGSGVPRSRFLAAKLIALSTAAVAYTVVPLVIVVGAAVPMAWLLDRPIMASGIDGPWVGDVLLMMARTVLPLLAQVAMAFAITVVTRSQAAGVGVALAATFVEPLAALVLDMLGGALAAIADYLLLVNAQALMQYNGFGTVQVPQGTLSQTHAVLVILGWMALYVTTALLVFRRRDIEVRSAA</sequence>
<feature type="transmembrane region" description="Helical" evidence="1">
    <location>
        <begin position="78"/>
        <end position="103"/>
    </location>
</feature>
<reference evidence="2" key="1">
    <citation type="journal article" date="2020" name="mSystems">
        <title>Genome- and Community-Level Interaction Insights into Carbon Utilization and Element Cycling Functions of Hydrothermarchaeota in Hydrothermal Sediment.</title>
        <authorList>
            <person name="Zhou Z."/>
            <person name="Liu Y."/>
            <person name="Xu W."/>
            <person name="Pan J."/>
            <person name="Luo Z.H."/>
            <person name="Li M."/>
        </authorList>
    </citation>
    <scope>NUCLEOTIDE SEQUENCE [LARGE SCALE GENOMIC DNA]</scope>
    <source>
        <strain evidence="2">SpSt-210</strain>
    </source>
</reference>
<dbReference type="Pfam" id="PF12730">
    <property type="entry name" value="ABC2_membrane_4"/>
    <property type="match status" value="1"/>
</dbReference>
<feature type="transmembrane region" description="Helical" evidence="1">
    <location>
        <begin position="262"/>
        <end position="281"/>
    </location>
</feature>
<accession>A0A831TE70</accession>
<comment type="caution">
    <text evidence="2">The sequence shown here is derived from an EMBL/GenBank/DDBJ whole genome shotgun (WGS) entry which is preliminary data.</text>
</comment>
<dbReference type="PANTHER" id="PTHR37305:SF1">
    <property type="entry name" value="MEMBRANE PROTEIN"/>
    <property type="match status" value="1"/>
</dbReference>
<gene>
    <name evidence="2" type="ORF">ENP34_00180</name>
</gene>
<organism evidence="2">
    <name type="scientific">Thermorudis peleae</name>
    <dbReference type="NCBI Taxonomy" id="1382356"/>
    <lineage>
        <taxon>Bacteria</taxon>
        <taxon>Pseudomonadati</taxon>
        <taxon>Thermomicrobiota</taxon>
        <taxon>Thermomicrobia</taxon>
        <taxon>Thermomicrobia incertae sedis</taxon>
        <taxon>Thermorudis</taxon>
    </lineage>
</organism>
<feature type="transmembrane region" description="Helical" evidence="1">
    <location>
        <begin position="214"/>
        <end position="235"/>
    </location>
</feature>
<dbReference type="GO" id="GO:0140359">
    <property type="term" value="F:ABC-type transporter activity"/>
    <property type="evidence" value="ECO:0007669"/>
    <property type="project" value="InterPro"/>
</dbReference>
<evidence type="ECO:0008006" key="3">
    <source>
        <dbReference type="Google" id="ProtNLM"/>
    </source>
</evidence>
<evidence type="ECO:0000256" key="1">
    <source>
        <dbReference type="SAM" id="Phobius"/>
    </source>
</evidence>
<keyword evidence="1" id="KW-0472">Membrane</keyword>
<dbReference type="AlphaFoldDB" id="A0A831TE70"/>
<keyword evidence="1" id="KW-1133">Transmembrane helix</keyword>
<dbReference type="EMBL" id="DSIY01000004">
    <property type="protein sequence ID" value="HEG89856.1"/>
    <property type="molecule type" value="Genomic_DNA"/>
</dbReference>
<feature type="transmembrane region" description="Helical" evidence="1">
    <location>
        <begin position="173"/>
        <end position="194"/>
    </location>
</feature>